<dbReference type="EMBL" id="CABFMQ020000076">
    <property type="protein sequence ID" value="VTZ49979.1"/>
    <property type="molecule type" value="Genomic_DNA"/>
</dbReference>
<feature type="transmembrane region" description="Helical" evidence="2">
    <location>
        <begin position="70"/>
        <end position="91"/>
    </location>
</feature>
<accession>A0A8B6M6D4</accession>
<feature type="region of interest" description="Disordered" evidence="1">
    <location>
        <begin position="113"/>
        <end position="154"/>
    </location>
</feature>
<dbReference type="Gene3D" id="3.40.50.1110">
    <property type="entry name" value="SGNH hydrolase"/>
    <property type="match status" value="1"/>
</dbReference>
<feature type="compositionally biased region" description="Basic and acidic residues" evidence="1">
    <location>
        <begin position="456"/>
        <end position="473"/>
    </location>
</feature>
<reference evidence="3 4" key="1">
    <citation type="submission" date="2019-05" db="EMBL/GenBank/DDBJ databases">
        <authorList>
            <person name="Farhan Ul Haque M."/>
        </authorList>
    </citation>
    <scope>NUCLEOTIDE SEQUENCE [LARGE SCALE GENOMIC DNA]</scope>
    <source>
        <strain evidence="3">2</strain>
    </source>
</reference>
<dbReference type="AlphaFoldDB" id="A0A8B6M6D4"/>
<keyword evidence="2" id="KW-1133">Transmembrane helix</keyword>
<dbReference type="Pfam" id="PF04311">
    <property type="entry name" value="DUF459"/>
    <property type="match status" value="1"/>
</dbReference>
<feature type="compositionally biased region" description="Low complexity" evidence="1">
    <location>
        <begin position="375"/>
        <end position="408"/>
    </location>
</feature>
<dbReference type="InterPro" id="IPR051532">
    <property type="entry name" value="Ester_Hydrolysis_Enzymes"/>
</dbReference>
<keyword evidence="2" id="KW-0472">Membrane</keyword>
<dbReference type="SUPFAM" id="SSF52266">
    <property type="entry name" value="SGNH hydrolase"/>
    <property type="match status" value="1"/>
</dbReference>
<dbReference type="Proteomes" id="UP000485880">
    <property type="component" value="Unassembled WGS sequence"/>
</dbReference>
<dbReference type="PANTHER" id="PTHR30383">
    <property type="entry name" value="THIOESTERASE 1/PROTEASE 1/LYSOPHOSPHOLIPASE L1"/>
    <property type="match status" value="1"/>
</dbReference>
<name>A0A8B6M6D4_METTU</name>
<proteinExistence type="predicted"/>
<feature type="compositionally biased region" description="Pro residues" evidence="1">
    <location>
        <begin position="409"/>
        <end position="419"/>
    </location>
</feature>
<evidence type="ECO:0000256" key="1">
    <source>
        <dbReference type="SAM" id="MobiDB-lite"/>
    </source>
</evidence>
<keyword evidence="2" id="KW-0812">Transmembrane</keyword>
<feature type="region of interest" description="Disordered" evidence="1">
    <location>
        <begin position="365"/>
        <end position="473"/>
    </location>
</feature>
<evidence type="ECO:0000256" key="2">
    <source>
        <dbReference type="SAM" id="Phobius"/>
    </source>
</evidence>
<evidence type="ECO:0008006" key="5">
    <source>
        <dbReference type="Google" id="ProtNLM"/>
    </source>
</evidence>
<dbReference type="InterPro" id="IPR007407">
    <property type="entry name" value="DUF459"/>
</dbReference>
<dbReference type="InterPro" id="IPR036514">
    <property type="entry name" value="SGNH_hydro_sf"/>
</dbReference>
<dbReference type="CDD" id="cd01829">
    <property type="entry name" value="SGNH_hydrolase_peri2"/>
    <property type="match status" value="1"/>
</dbReference>
<feature type="compositionally biased region" description="Low complexity" evidence="1">
    <location>
        <begin position="438"/>
        <end position="450"/>
    </location>
</feature>
<gene>
    <name evidence="3" type="ORF">MPC4_20189</name>
</gene>
<dbReference type="GO" id="GO:0004622">
    <property type="term" value="F:phosphatidylcholine lysophospholipase activity"/>
    <property type="evidence" value="ECO:0007669"/>
    <property type="project" value="TreeGrafter"/>
</dbReference>
<evidence type="ECO:0000313" key="3">
    <source>
        <dbReference type="EMBL" id="VTZ49979.1"/>
    </source>
</evidence>
<keyword evidence="4" id="KW-1185">Reference proteome</keyword>
<evidence type="ECO:0000313" key="4">
    <source>
        <dbReference type="Proteomes" id="UP000485880"/>
    </source>
</evidence>
<protein>
    <recommendedName>
        <fullName evidence="5">SGNH hydrolase-type esterase domain-containing protein</fullName>
    </recommendedName>
</protein>
<sequence>MTHQLRAMSAPALGKGGKSVRRAIRLSLSRRNFTTSPDAEGGAASTEPVYNGAMIRPSCDRRSRTSRLGLLRLHALALTIVALLLPCVGASPAHAQADPFAWFTHLFQPAPPPSRVIKPRPEFHRAAPRRASERTRPSSRRDERPADSATAKPAAPSVAPTYFVAVLGDSLGQMLEQGLTEAFADRPEVAILRKAKENSGLVRDDFYDWTKAAQDLLASGEKINFAVMMIGSNDRQTLRDGKGGAFEPRSPQWVEAYAHRIETIASMFRDKKIPLVWVGLPVLKSERLSADASAFNDLYREYASKAGATYVDVWEAFANDAGEYSAMGPDLNGQIVKLRAADGIHFTKAGARKLAHFVEPDIRRNLDETAPRNPESPAISAPAEASLPPADASPNGAAPGASSSEPAGAPAPPPPPKPIAGPVLPLTGPVRAPGGELASRAASPQAPARQTLRQEQQTDPKPGRADDFSWPRP</sequence>
<dbReference type="PANTHER" id="PTHR30383:SF24">
    <property type="entry name" value="THIOESTERASE 1_PROTEASE 1_LYSOPHOSPHOLIPASE L1"/>
    <property type="match status" value="1"/>
</dbReference>
<organism evidence="3 4">
    <name type="scientific">Methylocella tundrae</name>
    <dbReference type="NCBI Taxonomy" id="227605"/>
    <lineage>
        <taxon>Bacteria</taxon>
        <taxon>Pseudomonadati</taxon>
        <taxon>Pseudomonadota</taxon>
        <taxon>Alphaproteobacteria</taxon>
        <taxon>Hyphomicrobiales</taxon>
        <taxon>Beijerinckiaceae</taxon>
        <taxon>Methylocella</taxon>
    </lineage>
</organism>
<comment type="caution">
    <text evidence="3">The sequence shown here is derived from an EMBL/GenBank/DDBJ whole genome shotgun (WGS) entry which is preliminary data.</text>
</comment>
<feature type="compositionally biased region" description="Basic and acidic residues" evidence="1">
    <location>
        <begin position="119"/>
        <end position="146"/>
    </location>
</feature>